<dbReference type="AlphaFoldDB" id="A0A538SP50"/>
<gene>
    <name evidence="4" type="ORF">E6K74_09975</name>
</gene>
<dbReference type="EMBL" id="VBOU01000089">
    <property type="protein sequence ID" value="TMQ53154.1"/>
    <property type="molecule type" value="Genomic_DNA"/>
</dbReference>
<dbReference type="SUPFAM" id="SSF51735">
    <property type="entry name" value="NAD(P)-binding Rossmann-fold domains"/>
    <property type="match status" value="1"/>
</dbReference>
<dbReference type="PANTHER" id="PTHR43377:SF1">
    <property type="entry name" value="BILIVERDIN REDUCTASE A"/>
    <property type="match status" value="1"/>
</dbReference>
<accession>A0A538SP50</accession>
<name>A0A538SP50_UNCEI</name>
<dbReference type="Gene3D" id="3.30.360.10">
    <property type="entry name" value="Dihydrodipicolinate Reductase, domain 2"/>
    <property type="match status" value="1"/>
</dbReference>
<dbReference type="InterPro" id="IPR055170">
    <property type="entry name" value="GFO_IDH_MocA-like_dom"/>
</dbReference>
<feature type="region of interest" description="Disordered" evidence="1">
    <location>
        <begin position="1"/>
        <end position="27"/>
    </location>
</feature>
<dbReference type="InterPro" id="IPR000683">
    <property type="entry name" value="Gfo/Idh/MocA-like_OxRdtase_N"/>
</dbReference>
<proteinExistence type="predicted"/>
<dbReference type="Proteomes" id="UP000319829">
    <property type="component" value="Unassembled WGS sequence"/>
</dbReference>
<reference evidence="4 5" key="1">
    <citation type="journal article" date="2019" name="Nat. Microbiol.">
        <title>Mediterranean grassland soil C-N compound turnover is dependent on rainfall and depth, and is mediated by genomically divergent microorganisms.</title>
        <authorList>
            <person name="Diamond S."/>
            <person name="Andeer P.F."/>
            <person name="Li Z."/>
            <person name="Crits-Christoph A."/>
            <person name="Burstein D."/>
            <person name="Anantharaman K."/>
            <person name="Lane K.R."/>
            <person name="Thomas B.C."/>
            <person name="Pan C."/>
            <person name="Northen T.R."/>
            <person name="Banfield J.F."/>
        </authorList>
    </citation>
    <scope>NUCLEOTIDE SEQUENCE [LARGE SCALE GENOMIC DNA]</scope>
    <source>
        <strain evidence="4">WS_4</strain>
    </source>
</reference>
<dbReference type="InterPro" id="IPR036291">
    <property type="entry name" value="NAD(P)-bd_dom_sf"/>
</dbReference>
<dbReference type="Pfam" id="PF22725">
    <property type="entry name" value="GFO_IDH_MocA_C3"/>
    <property type="match status" value="1"/>
</dbReference>
<feature type="domain" description="GFO/IDH/MocA-like oxidoreductase" evidence="3">
    <location>
        <begin position="226"/>
        <end position="287"/>
    </location>
</feature>
<organism evidence="4 5">
    <name type="scientific">Eiseniibacteriota bacterium</name>
    <dbReference type="NCBI Taxonomy" id="2212470"/>
    <lineage>
        <taxon>Bacteria</taxon>
        <taxon>Candidatus Eiseniibacteriota</taxon>
    </lineage>
</organism>
<dbReference type="SUPFAM" id="SSF55347">
    <property type="entry name" value="Glyceraldehyde-3-phosphate dehydrogenase-like, C-terminal domain"/>
    <property type="match status" value="1"/>
</dbReference>
<comment type="caution">
    <text evidence="4">The sequence shown here is derived from an EMBL/GenBank/DDBJ whole genome shotgun (WGS) entry which is preliminary data.</text>
</comment>
<dbReference type="Pfam" id="PF01408">
    <property type="entry name" value="GFO_IDH_MocA"/>
    <property type="match status" value="1"/>
</dbReference>
<evidence type="ECO:0000313" key="5">
    <source>
        <dbReference type="Proteomes" id="UP000319829"/>
    </source>
</evidence>
<sequence>MRAQFGRNGPPRHPCRGAPGAQARVSHPLPVSAQRVPGALADRAGPEALSRDPRIHRVRTQLGARHRAVSRLRVGVVGVGHLGSHHVRAWAKIEGATLVGGFDPDPVARERAERELGLESFGTLEELADRVDVVSIAAPTPRHADLALYCLSRGLHVLVEKPMAQTAEQGAAMLAAARAQKRALFVGQVERFNPAVQAVRPHLRAPRFIEAHRLAPIVPRGIDVDVILDLMIHDLDLALWITRSEVTDVRAVGVPVLTPRIDIANARLTFASGCVANLTASRVSREKVRKIRFFEANEYVSVDCLNRSVEAYELKPPDPNAPEDLFRRIRPLEVRVEARDPLESELTHFLAMAREPEGSWDETEVALRALGVAEEVRAQAVRNMPLDLPV</sequence>
<protein>
    <submittedName>
        <fullName evidence="4">Gfo/Idh/MocA family oxidoreductase</fullName>
    </submittedName>
</protein>
<evidence type="ECO:0000313" key="4">
    <source>
        <dbReference type="EMBL" id="TMQ53154.1"/>
    </source>
</evidence>
<dbReference type="PANTHER" id="PTHR43377">
    <property type="entry name" value="BILIVERDIN REDUCTASE A"/>
    <property type="match status" value="1"/>
</dbReference>
<evidence type="ECO:0000256" key="1">
    <source>
        <dbReference type="SAM" id="MobiDB-lite"/>
    </source>
</evidence>
<dbReference type="GO" id="GO:0000166">
    <property type="term" value="F:nucleotide binding"/>
    <property type="evidence" value="ECO:0007669"/>
    <property type="project" value="InterPro"/>
</dbReference>
<dbReference type="InterPro" id="IPR051450">
    <property type="entry name" value="Gfo/Idh/MocA_Oxidoreductases"/>
</dbReference>
<evidence type="ECO:0000259" key="3">
    <source>
        <dbReference type="Pfam" id="PF22725"/>
    </source>
</evidence>
<evidence type="ECO:0000259" key="2">
    <source>
        <dbReference type="Pfam" id="PF01408"/>
    </source>
</evidence>
<feature type="domain" description="Gfo/Idh/MocA-like oxidoreductase N-terminal" evidence="2">
    <location>
        <begin position="72"/>
        <end position="187"/>
    </location>
</feature>
<dbReference type="Gene3D" id="3.40.50.720">
    <property type="entry name" value="NAD(P)-binding Rossmann-like Domain"/>
    <property type="match status" value="1"/>
</dbReference>